<feature type="transmembrane region" description="Helical" evidence="1">
    <location>
        <begin position="159"/>
        <end position="180"/>
    </location>
</feature>
<dbReference type="InterPro" id="IPR016174">
    <property type="entry name" value="Di-haem_cyt_TM"/>
</dbReference>
<dbReference type="InterPro" id="IPR005625">
    <property type="entry name" value="PepSY-ass_TM"/>
</dbReference>
<dbReference type="OrthoDB" id="9791166at2"/>
<sequence length="453" mass="50089">MTQNGKMSVAAPGRYYQSVWRWHFMAGMVVIPFLFMLTFSGLLMLLSKPLDSALNTDRLTVAVGDSRVPVNTLLHTVEQQYPHYAIKLYLPPQAPTQSAQFSLQPHSHAGHGGHHAPATLVYLNPYTGEILGDRDPATSLYARIKTFHGSLFMGGVGDALIEMAAGLAVLMIVTGLYLAWPKQGWRALLPRREVKSRLAWRQWHLTMGWLIALPLVFFLISGLAWTNVWGGKIVQPWGSLPGTRYVPQTETAPSARDHSAMNEHGVHRVPWALEQTPMPVAPTAEQRLTLDDVVNLARAKGFGGFRVHFPQQSADVWTVSATTIAGDITDPGQEWIVHLDPATGETLQAIRFADYPAMGKAMAASIPFHQGDLGPWNWWLNLLFVCLILVLIVTGGMLWWKRQTRRVAPSAPQKPALVVATIMLLVALLFPLSALAMLVLIAVDVCVLRRGMR</sequence>
<dbReference type="Proteomes" id="UP000283734">
    <property type="component" value="Unassembled WGS sequence"/>
</dbReference>
<name>A0A418XZU7_9GAMM</name>
<dbReference type="SUPFAM" id="SSF81342">
    <property type="entry name" value="Transmembrane di-heme cytochromes"/>
    <property type="match status" value="1"/>
</dbReference>
<gene>
    <name evidence="2" type="ORF">D4A39_08710</name>
</gene>
<evidence type="ECO:0000313" key="2">
    <source>
        <dbReference type="EMBL" id="RJG18537.1"/>
    </source>
</evidence>
<proteinExistence type="predicted"/>
<feature type="transmembrane region" description="Helical" evidence="1">
    <location>
        <begin position="420"/>
        <end position="448"/>
    </location>
</feature>
<keyword evidence="3" id="KW-1185">Reference proteome</keyword>
<feature type="transmembrane region" description="Helical" evidence="1">
    <location>
        <begin position="200"/>
        <end position="225"/>
    </location>
</feature>
<accession>A0A418XZU7</accession>
<dbReference type="GO" id="GO:0022904">
    <property type="term" value="P:respiratory electron transport chain"/>
    <property type="evidence" value="ECO:0007669"/>
    <property type="project" value="InterPro"/>
</dbReference>
<organism evidence="2 3">
    <name type="scientific">Alcanivorax profundi</name>
    <dbReference type="NCBI Taxonomy" id="2338368"/>
    <lineage>
        <taxon>Bacteria</taxon>
        <taxon>Pseudomonadati</taxon>
        <taxon>Pseudomonadota</taxon>
        <taxon>Gammaproteobacteria</taxon>
        <taxon>Oceanospirillales</taxon>
        <taxon>Alcanivoracaceae</taxon>
        <taxon>Alcanivorax</taxon>
    </lineage>
</organism>
<reference evidence="2 3" key="1">
    <citation type="submission" date="2018-09" db="EMBL/GenBank/DDBJ databases">
        <title>Alcanivorax profundi sp. nov., isolated from 1000 m-depth seawater of the Mariana Trench.</title>
        <authorList>
            <person name="Liu J."/>
        </authorList>
    </citation>
    <scope>NUCLEOTIDE SEQUENCE [LARGE SCALE GENOMIC DNA]</scope>
    <source>
        <strain evidence="2 3">MTEO17</strain>
    </source>
</reference>
<dbReference type="AlphaFoldDB" id="A0A418XZU7"/>
<dbReference type="PANTHER" id="PTHR34219:SF1">
    <property type="entry name" value="PEPSY DOMAIN-CONTAINING PROTEIN"/>
    <property type="match status" value="1"/>
</dbReference>
<feature type="transmembrane region" description="Helical" evidence="1">
    <location>
        <begin position="20"/>
        <end position="46"/>
    </location>
</feature>
<dbReference type="Pfam" id="PF03929">
    <property type="entry name" value="PepSY_TM"/>
    <property type="match status" value="1"/>
</dbReference>
<keyword evidence="1" id="KW-0472">Membrane</keyword>
<keyword evidence="1" id="KW-1133">Transmembrane helix</keyword>
<dbReference type="EMBL" id="QYYA01000002">
    <property type="protein sequence ID" value="RJG18537.1"/>
    <property type="molecule type" value="Genomic_DNA"/>
</dbReference>
<evidence type="ECO:0000313" key="3">
    <source>
        <dbReference type="Proteomes" id="UP000283734"/>
    </source>
</evidence>
<comment type="caution">
    <text evidence="2">The sequence shown here is derived from an EMBL/GenBank/DDBJ whole genome shotgun (WGS) entry which is preliminary data.</text>
</comment>
<evidence type="ECO:0000256" key="1">
    <source>
        <dbReference type="SAM" id="Phobius"/>
    </source>
</evidence>
<protein>
    <submittedName>
        <fullName evidence="2">PepSY domain-containing protein</fullName>
    </submittedName>
</protein>
<feature type="transmembrane region" description="Helical" evidence="1">
    <location>
        <begin position="378"/>
        <end position="400"/>
    </location>
</feature>
<dbReference type="PANTHER" id="PTHR34219">
    <property type="entry name" value="IRON-REGULATED INNER MEMBRANE PROTEIN-RELATED"/>
    <property type="match status" value="1"/>
</dbReference>
<keyword evidence="1" id="KW-0812">Transmembrane</keyword>
<dbReference type="GO" id="GO:0016020">
    <property type="term" value="C:membrane"/>
    <property type="evidence" value="ECO:0007669"/>
    <property type="project" value="InterPro"/>
</dbReference>
<dbReference type="RefSeq" id="WP_119917897.1">
    <property type="nucleotide sequence ID" value="NZ_QYYA01000002.1"/>
</dbReference>